<keyword evidence="3" id="KW-1185">Reference proteome</keyword>
<feature type="compositionally biased region" description="Polar residues" evidence="1">
    <location>
        <begin position="385"/>
        <end position="398"/>
    </location>
</feature>
<feature type="compositionally biased region" description="Low complexity" evidence="1">
    <location>
        <begin position="710"/>
        <end position="730"/>
    </location>
</feature>
<feature type="compositionally biased region" description="Polar residues" evidence="1">
    <location>
        <begin position="192"/>
        <end position="201"/>
    </location>
</feature>
<feature type="compositionally biased region" description="Polar residues" evidence="1">
    <location>
        <begin position="85"/>
        <end position="98"/>
    </location>
</feature>
<dbReference type="GeneID" id="8855126"/>
<sequence>MNKHNTASRSVDEDELPPLIDTDNEEEEEDLPPLMDTDEEEESDQPPLVGTDNEDELPPLMDTDNEEEDELPPLMDTDDKEEVSNNKASSSDNITTRNSESKATDSGDHSDGEDLPPLMDTDDEEEDELPPLMETDDEEEKAEEDVLPPLVDTEDEEEKLDKDSAEDELPPLVDIDDEEEKQDDQKLKNQPEVITNPSLKTQSEEDELPPLVDTTDDEENEDDWEDVDENDENSDDDSLPPPLMDTDNEEDDSEDELPPLVETSDEGMPGLVDDEDEEDDDSDLPDLIEDDSNSDDDSDSFHSGEDSDDEDFFQATQMRRMQNQKDPTSSTIPETVKRRAPRNTEKNKKEWEEYKAKLEESKKRKENKKQREEQKRQQLLQEQQPTSTPKVEVPSNTSNEPQIEIIELGTCLFCNQSGGRTITNKDDFYICTCSNKCKLNFHKECWLKYYRANRNNDRSITCPTEACGGYGEQLAYYEKLSETPKTTTLSAPVVNNAPTTKSKKKSANKEINNTKDQTSNENIVPQKKTRTTKQSTLPDTSSSSTTSAETKQNEAISNTTQQEPEEIKVVLSVGKFAKAVERKKFNDKALEETEKLKKAQLYKRVDFTIKTGYDIGIVIELEKPFGKILTSTSSLRCRIENLQLGDLIQFQTISGNEYAQNIELIERLQNVPQNFPELFGQLKEDLKKLKESHGTNITFKVRQSKKKKTTTTQPTKSKGSSTSASGSIQSTIKGESKNILLQPSPYEADTDSPPQEKPIARKLFELGDLPDELISQFNYCLGEIIGKKETFGKINVMAHPSNMPEVDRIPLVFFHIKNFNKASILPNNGDKVLFFLTSQQQGSPSATDIHVVSNDLYEHLQFRLQENV</sequence>
<dbReference type="RefSeq" id="XP_002681880.1">
    <property type="nucleotide sequence ID" value="XM_002681834.1"/>
</dbReference>
<feature type="compositionally biased region" description="Polar residues" evidence="1">
    <location>
        <begin position="509"/>
        <end position="523"/>
    </location>
</feature>
<feature type="region of interest" description="Disordered" evidence="1">
    <location>
        <begin position="700"/>
        <end position="730"/>
    </location>
</feature>
<dbReference type="InParanoid" id="D2V2X2"/>
<feature type="compositionally biased region" description="Acidic residues" evidence="1">
    <location>
        <begin position="12"/>
        <end position="44"/>
    </location>
</feature>
<gene>
    <name evidence="2" type="ORF">NAEGRDRAFT_78347</name>
</gene>
<name>D2V2X2_NAEGR</name>
<protein>
    <submittedName>
        <fullName evidence="2">Uncharacterized protein</fullName>
    </submittedName>
</protein>
<feature type="compositionally biased region" description="Polar residues" evidence="1">
    <location>
        <begin position="314"/>
        <end position="333"/>
    </location>
</feature>
<feature type="compositionally biased region" description="Acidic residues" evidence="1">
    <location>
        <begin position="52"/>
        <end position="81"/>
    </location>
</feature>
<evidence type="ECO:0000313" key="3">
    <source>
        <dbReference type="Proteomes" id="UP000006671"/>
    </source>
</evidence>
<accession>D2V2X2</accession>
<dbReference type="AlphaFoldDB" id="D2V2X2"/>
<feature type="region of interest" description="Disordered" evidence="1">
    <location>
        <begin position="488"/>
        <end position="561"/>
    </location>
</feature>
<feature type="region of interest" description="Disordered" evidence="1">
    <location>
        <begin position="1"/>
        <end position="398"/>
    </location>
</feature>
<feature type="compositionally biased region" description="Basic and acidic residues" evidence="1">
    <location>
        <begin position="342"/>
        <end position="376"/>
    </location>
</feature>
<reference evidence="2 3" key="1">
    <citation type="journal article" date="2010" name="Cell">
        <title>The genome of Naegleria gruberi illuminates early eukaryotic versatility.</title>
        <authorList>
            <person name="Fritz-Laylin L.K."/>
            <person name="Prochnik S.E."/>
            <person name="Ginger M.L."/>
            <person name="Dacks J.B."/>
            <person name="Carpenter M.L."/>
            <person name="Field M.C."/>
            <person name="Kuo A."/>
            <person name="Paredez A."/>
            <person name="Chapman J."/>
            <person name="Pham J."/>
            <person name="Shu S."/>
            <person name="Neupane R."/>
            <person name="Cipriano M."/>
            <person name="Mancuso J."/>
            <person name="Tu H."/>
            <person name="Salamov A."/>
            <person name="Lindquist E."/>
            <person name="Shapiro H."/>
            <person name="Lucas S."/>
            <person name="Grigoriev I.V."/>
            <person name="Cande W.Z."/>
            <person name="Fulton C."/>
            <person name="Rokhsar D.S."/>
            <person name="Dawson S.C."/>
        </authorList>
    </citation>
    <scope>NUCLEOTIDE SEQUENCE [LARGE SCALE GENOMIC DNA]</scope>
    <source>
        <strain evidence="2 3">NEG-M</strain>
    </source>
</reference>
<dbReference type="VEuPathDB" id="AmoebaDB:NAEGRDRAFT_78347"/>
<feature type="compositionally biased region" description="Polar residues" evidence="1">
    <location>
        <begin position="548"/>
        <end position="561"/>
    </location>
</feature>
<feature type="compositionally biased region" description="Acidic residues" evidence="1">
    <location>
        <begin position="204"/>
        <end position="238"/>
    </location>
</feature>
<evidence type="ECO:0000256" key="1">
    <source>
        <dbReference type="SAM" id="MobiDB-lite"/>
    </source>
</evidence>
<dbReference type="STRING" id="5762.D2V2X2"/>
<feature type="compositionally biased region" description="Basic and acidic residues" evidence="1">
    <location>
        <begin position="99"/>
        <end position="112"/>
    </location>
</feature>
<dbReference type="Proteomes" id="UP000006671">
    <property type="component" value="Unassembled WGS sequence"/>
</dbReference>
<dbReference type="OMA" id="CWLKYYR"/>
<feature type="compositionally biased region" description="Acidic residues" evidence="1">
    <location>
        <begin position="272"/>
        <end position="298"/>
    </location>
</feature>
<feature type="compositionally biased region" description="Acidic residues" evidence="1">
    <location>
        <begin position="120"/>
        <end position="182"/>
    </location>
</feature>
<dbReference type="KEGG" id="ngr:NAEGRDRAFT_78347"/>
<dbReference type="EMBL" id="GG738849">
    <property type="protein sequence ID" value="EFC49136.1"/>
    <property type="molecule type" value="Genomic_DNA"/>
</dbReference>
<feature type="compositionally biased region" description="Acidic residues" evidence="1">
    <location>
        <begin position="246"/>
        <end position="257"/>
    </location>
</feature>
<dbReference type="OrthoDB" id="10477130at2759"/>
<organism evidence="3">
    <name type="scientific">Naegleria gruberi</name>
    <name type="common">Amoeba</name>
    <dbReference type="NCBI Taxonomy" id="5762"/>
    <lineage>
        <taxon>Eukaryota</taxon>
        <taxon>Discoba</taxon>
        <taxon>Heterolobosea</taxon>
        <taxon>Tetramitia</taxon>
        <taxon>Eutetramitia</taxon>
        <taxon>Vahlkampfiidae</taxon>
        <taxon>Naegleria</taxon>
    </lineage>
</organism>
<evidence type="ECO:0000313" key="2">
    <source>
        <dbReference type="EMBL" id="EFC49136.1"/>
    </source>
</evidence>
<proteinExistence type="predicted"/>